<dbReference type="InterPro" id="IPR013702">
    <property type="entry name" value="FIST_domain_N"/>
</dbReference>
<evidence type="ECO:0000313" key="3">
    <source>
        <dbReference type="EMBL" id="SVC27066.1"/>
    </source>
</evidence>
<name>A0A382KRY0_9ZZZZ</name>
<dbReference type="Pfam" id="PF10442">
    <property type="entry name" value="FIST_C"/>
    <property type="match status" value="1"/>
</dbReference>
<dbReference type="SMART" id="SM00897">
    <property type="entry name" value="FIST"/>
    <property type="match status" value="1"/>
</dbReference>
<sequence length="284" mass="31158">SALHSRHAGREISEKLLSDDLKAIFLLSDGLNINGSELVKGFNDILPQNVIVTGGLAGDGSKFESTWVLKEKCPTQNCVSAIGFYGDNFSIHTGYKGGWDVFGPERTVTKSSGNILFTLDNKPALELYKMYLGELASELPSSGLLFPLSIRKDTHDNTDLVRTILAIDEERQSLTFAGDIPQGYLAKLMKANIDNLIEGASVAAKRTNITNIDNTSLSISISCVGRRLILKERAEEELEASIDILPNNTQLIGYYSYGEISPNFINQDCDLHNQTMTLTVIHES</sequence>
<accession>A0A382KRY0</accession>
<organism evidence="3">
    <name type="scientific">marine metagenome</name>
    <dbReference type="NCBI Taxonomy" id="408172"/>
    <lineage>
        <taxon>unclassified sequences</taxon>
        <taxon>metagenomes</taxon>
        <taxon>ecological metagenomes</taxon>
    </lineage>
</organism>
<evidence type="ECO:0008006" key="4">
    <source>
        <dbReference type="Google" id="ProtNLM"/>
    </source>
</evidence>
<feature type="non-terminal residue" evidence="3">
    <location>
        <position position="1"/>
    </location>
</feature>
<protein>
    <recommendedName>
        <fullName evidence="4">FIST C-domain domain-containing protein</fullName>
    </recommendedName>
</protein>
<evidence type="ECO:0000259" key="1">
    <source>
        <dbReference type="SMART" id="SM00897"/>
    </source>
</evidence>
<dbReference type="PANTHER" id="PTHR40252">
    <property type="entry name" value="BLR0328 PROTEIN"/>
    <property type="match status" value="1"/>
</dbReference>
<reference evidence="3" key="1">
    <citation type="submission" date="2018-05" db="EMBL/GenBank/DDBJ databases">
        <authorList>
            <person name="Lanie J.A."/>
            <person name="Ng W.-L."/>
            <person name="Kazmierczak K.M."/>
            <person name="Andrzejewski T.M."/>
            <person name="Davidsen T.M."/>
            <person name="Wayne K.J."/>
            <person name="Tettelin H."/>
            <person name="Glass J.I."/>
            <person name="Rusch D."/>
            <person name="Podicherti R."/>
            <person name="Tsui H.-C.T."/>
            <person name="Winkler M.E."/>
        </authorList>
    </citation>
    <scope>NUCLEOTIDE SEQUENCE</scope>
</reference>
<gene>
    <name evidence="3" type="ORF">METZ01_LOCUS279920</name>
</gene>
<dbReference type="Pfam" id="PF08495">
    <property type="entry name" value="FIST"/>
    <property type="match status" value="1"/>
</dbReference>
<dbReference type="AlphaFoldDB" id="A0A382KRY0"/>
<evidence type="ECO:0000259" key="2">
    <source>
        <dbReference type="SMART" id="SM01204"/>
    </source>
</evidence>
<dbReference type="PANTHER" id="PTHR40252:SF2">
    <property type="entry name" value="BLR0328 PROTEIN"/>
    <property type="match status" value="1"/>
</dbReference>
<feature type="domain" description="FIST" evidence="1">
    <location>
        <begin position="1"/>
        <end position="123"/>
    </location>
</feature>
<feature type="domain" description="FIST C-domain" evidence="2">
    <location>
        <begin position="124"/>
        <end position="263"/>
    </location>
</feature>
<dbReference type="InterPro" id="IPR019494">
    <property type="entry name" value="FIST_C"/>
</dbReference>
<dbReference type="SMART" id="SM01204">
    <property type="entry name" value="FIST_C"/>
    <property type="match status" value="1"/>
</dbReference>
<proteinExistence type="predicted"/>
<dbReference type="EMBL" id="UINC01082364">
    <property type="protein sequence ID" value="SVC27066.1"/>
    <property type="molecule type" value="Genomic_DNA"/>
</dbReference>